<name>A0A1G9R3K3_9BACT</name>
<keyword evidence="3" id="KW-1185">Reference proteome</keyword>
<dbReference type="AlphaFoldDB" id="A0A1G9R3K3"/>
<protein>
    <recommendedName>
        <fullName evidence="1">3-keto-alpha-glucoside-1,2-lyase/3-keto-2-hydroxy-glucal hydratase domain-containing protein</fullName>
    </recommendedName>
</protein>
<organism evidence="2 3">
    <name type="scientific">Siphonobacter aquaeclarae</name>
    <dbReference type="NCBI Taxonomy" id="563176"/>
    <lineage>
        <taxon>Bacteria</taxon>
        <taxon>Pseudomonadati</taxon>
        <taxon>Bacteroidota</taxon>
        <taxon>Cytophagia</taxon>
        <taxon>Cytophagales</taxon>
        <taxon>Cytophagaceae</taxon>
        <taxon>Siphonobacter</taxon>
    </lineage>
</organism>
<sequence length="238" mass="26405">MGHPGRKAERLSNFSGSPQLDSRLPALYFAGLNHAHMKQLTRILFVLLVALQPVLAGPPSKWKSIFNGKDLSGWKVYGTEKWYVEKGELICESGPDKEYGYLGTDEQYKDFEVEVSFKQEADGNSGVFFHSSIEGTKVSGWQVEVAPPGKSTGGIYESYGRGWLIKPEAEKDKALKMGEWNTMKIRVQGNTVTSWLNGQEMVTMTDDAFGSRAGSIALQIHSGGGIKVRWKNLKVRTL</sequence>
<reference evidence="2 3" key="1">
    <citation type="submission" date="2016-10" db="EMBL/GenBank/DDBJ databases">
        <authorList>
            <person name="de Groot N.N."/>
        </authorList>
    </citation>
    <scope>NUCLEOTIDE SEQUENCE [LARGE SCALE GENOMIC DNA]</scope>
    <source>
        <strain evidence="2 3">DSM 21668</strain>
    </source>
</reference>
<evidence type="ECO:0000313" key="2">
    <source>
        <dbReference type="EMBL" id="SDM17005.1"/>
    </source>
</evidence>
<dbReference type="Gene3D" id="2.60.120.560">
    <property type="entry name" value="Exo-inulinase, domain 1"/>
    <property type="match status" value="1"/>
</dbReference>
<dbReference type="Pfam" id="PF06439">
    <property type="entry name" value="3keto-disac_hyd"/>
    <property type="match status" value="1"/>
</dbReference>
<dbReference type="GO" id="GO:0016787">
    <property type="term" value="F:hydrolase activity"/>
    <property type="evidence" value="ECO:0007669"/>
    <property type="project" value="InterPro"/>
</dbReference>
<evidence type="ECO:0000259" key="1">
    <source>
        <dbReference type="Pfam" id="PF06439"/>
    </source>
</evidence>
<dbReference type="EMBL" id="FNGS01000005">
    <property type="protein sequence ID" value="SDM17005.1"/>
    <property type="molecule type" value="Genomic_DNA"/>
</dbReference>
<dbReference type="Proteomes" id="UP000198901">
    <property type="component" value="Unassembled WGS sequence"/>
</dbReference>
<gene>
    <name evidence="2" type="ORF">SAMN04488090_2687</name>
</gene>
<evidence type="ECO:0000313" key="3">
    <source>
        <dbReference type="Proteomes" id="UP000198901"/>
    </source>
</evidence>
<dbReference type="STRING" id="563176.SAMN04488090_2687"/>
<dbReference type="InterPro" id="IPR010496">
    <property type="entry name" value="AL/BT2_dom"/>
</dbReference>
<feature type="domain" description="3-keto-alpha-glucoside-1,2-lyase/3-keto-2-hydroxy-glucal hydratase" evidence="1">
    <location>
        <begin position="61"/>
        <end position="236"/>
    </location>
</feature>
<accession>A0A1G9R3K3</accession>
<proteinExistence type="predicted"/>